<comment type="caution">
    <text evidence="6">The sequence shown here is derived from an EMBL/GenBank/DDBJ whole genome shotgun (WGS) entry which is preliminary data.</text>
</comment>
<keyword evidence="4" id="KW-1133">Transmembrane helix</keyword>
<dbReference type="VEuPathDB" id="ToxoDB:CSUI_006914"/>
<feature type="domain" description="Ribosomal RNA-processing protein 7 C-terminal" evidence="5">
    <location>
        <begin position="363"/>
        <end position="513"/>
    </location>
</feature>
<proteinExistence type="inferred from homology"/>
<dbReference type="GO" id="GO:0034456">
    <property type="term" value="C:UTP-C complex"/>
    <property type="evidence" value="ECO:0007669"/>
    <property type="project" value="TreeGrafter"/>
</dbReference>
<feature type="region of interest" description="Disordered" evidence="3">
    <location>
        <begin position="420"/>
        <end position="442"/>
    </location>
</feature>
<dbReference type="GO" id="GO:0006364">
    <property type="term" value="P:rRNA processing"/>
    <property type="evidence" value="ECO:0007669"/>
    <property type="project" value="TreeGrafter"/>
</dbReference>
<dbReference type="RefSeq" id="XP_067920965.1">
    <property type="nucleotide sequence ID" value="XM_068067064.1"/>
</dbReference>
<feature type="transmembrane region" description="Helical" evidence="4">
    <location>
        <begin position="70"/>
        <end position="93"/>
    </location>
</feature>
<dbReference type="AlphaFoldDB" id="A0A2C6KST0"/>
<dbReference type="Pfam" id="PF12923">
    <property type="entry name" value="RRP7"/>
    <property type="match status" value="1"/>
</dbReference>
<dbReference type="InterPro" id="IPR040446">
    <property type="entry name" value="RRP7"/>
</dbReference>
<keyword evidence="4" id="KW-0812">Transmembrane</keyword>
<feature type="transmembrane region" description="Helical" evidence="4">
    <location>
        <begin position="43"/>
        <end position="63"/>
    </location>
</feature>
<feature type="region of interest" description="Disordered" evidence="3">
    <location>
        <begin position="293"/>
        <end position="329"/>
    </location>
</feature>
<evidence type="ECO:0000256" key="1">
    <source>
        <dbReference type="ARBA" id="ARBA00006110"/>
    </source>
</evidence>
<reference evidence="6 7" key="1">
    <citation type="journal article" date="2017" name="Int. J. Parasitol.">
        <title>The genome of the protozoan parasite Cystoisospora suis and a reverse vaccinology approach to identify vaccine candidates.</title>
        <authorList>
            <person name="Palmieri N."/>
            <person name="Shrestha A."/>
            <person name="Ruttkowski B."/>
            <person name="Beck T."/>
            <person name="Vogl C."/>
            <person name="Tomley F."/>
            <person name="Blake D.P."/>
            <person name="Joachim A."/>
        </authorList>
    </citation>
    <scope>NUCLEOTIDE SEQUENCE [LARGE SCALE GENOMIC DNA]</scope>
    <source>
        <strain evidence="6 7">Wien I</strain>
    </source>
</reference>
<dbReference type="GeneID" id="94430275"/>
<gene>
    <name evidence="6" type="ORF">CSUI_006914</name>
</gene>
<name>A0A2C6KST0_9APIC</name>
<dbReference type="Proteomes" id="UP000221165">
    <property type="component" value="Unassembled WGS sequence"/>
</dbReference>
<keyword evidence="7" id="KW-1185">Reference proteome</keyword>
<feature type="transmembrane region" description="Helical" evidence="4">
    <location>
        <begin position="12"/>
        <end position="31"/>
    </location>
</feature>
<protein>
    <submittedName>
        <fullName evidence="6">Ribosomal rna-processing protein 7</fullName>
    </submittedName>
</protein>
<dbReference type="EMBL" id="MIGC01003556">
    <property type="protein sequence ID" value="PHJ19263.1"/>
    <property type="molecule type" value="Genomic_DNA"/>
</dbReference>
<keyword evidence="4" id="KW-0472">Membrane</keyword>
<evidence type="ECO:0000256" key="3">
    <source>
        <dbReference type="SAM" id="MobiDB-lite"/>
    </source>
</evidence>
<dbReference type="GO" id="GO:0000028">
    <property type="term" value="P:ribosomal small subunit assembly"/>
    <property type="evidence" value="ECO:0007669"/>
    <property type="project" value="TreeGrafter"/>
</dbReference>
<evidence type="ECO:0000313" key="7">
    <source>
        <dbReference type="Proteomes" id="UP000221165"/>
    </source>
</evidence>
<dbReference type="GO" id="GO:0032545">
    <property type="term" value="C:CURI complex"/>
    <property type="evidence" value="ECO:0007669"/>
    <property type="project" value="TreeGrafter"/>
</dbReference>
<keyword evidence="2" id="KW-0175">Coiled coil</keyword>
<feature type="coiled-coil region" evidence="2">
    <location>
        <begin position="487"/>
        <end position="514"/>
    </location>
</feature>
<evidence type="ECO:0000256" key="2">
    <source>
        <dbReference type="SAM" id="Coils"/>
    </source>
</evidence>
<dbReference type="Gene3D" id="6.10.250.1770">
    <property type="match status" value="1"/>
</dbReference>
<feature type="compositionally biased region" description="Basic and acidic residues" evidence="3">
    <location>
        <begin position="300"/>
        <end position="309"/>
    </location>
</feature>
<dbReference type="PANTHER" id="PTHR13191:SF0">
    <property type="entry name" value="RIBOSOMAL RNA-PROCESSING PROTEIN 7 HOMOLOG A-RELATED"/>
    <property type="match status" value="1"/>
</dbReference>
<evidence type="ECO:0000313" key="6">
    <source>
        <dbReference type="EMBL" id="PHJ19263.1"/>
    </source>
</evidence>
<evidence type="ECO:0000259" key="5">
    <source>
        <dbReference type="Pfam" id="PF12923"/>
    </source>
</evidence>
<feature type="non-terminal residue" evidence="6">
    <location>
        <position position="1"/>
    </location>
</feature>
<evidence type="ECO:0000256" key="4">
    <source>
        <dbReference type="SAM" id="Phobius"/>
    </source>
</evidence>
<comment type="similarity">
    <text evidence="1">Belongs to the RRP7 family.</text>
</comment>
<dbReference type="PANTHER" id="PTHR13191">
    <property type="entry name" value="RIBOSOMAL RNA PROCESSING PROTEIN 7-RELATED"/>
    <property type="match status" value="1"/>
</dbReference>
<dbReference type="OrthoDB" id="331133at2759"/>
<organism evidence="6 7">
    <name type="scientific">Cystoisospora suis</name>
    <dbReference type="NCBI Taxonomy" id="483139"/>
    <lineage>
        <taxon>Eukaryota</taxon>
        <taxon>Sar</taxon>
        <taxon>Alveolata</taxon>
        <taxon>Apicomplexa</taxon>
        <taxon>Conoidasida</taxon>
        <taxon>Coccidia</taxon>
        <taxon>Eucoccidiorida</taxon>
        <taxon>Eimeriorina</taxon>
        <taxon>Sarcocystidae</taxon>
        <taxon>Cystoisospora</taxon>
    </lineage>
</organism>
<sequence length="549" mass="61846">EGGGRSSIFSWLRPSVTLFPLPFDLLLFTVVAEKLEECVGSLLRIGILPFFAALACPQFAGLVTSRCFSFLLRAFAPALLYTPCAVWALFFSFKAPSSCLFLISLHSLPPSAGFSVVVEMKLQDFRRLRVPVQRDSPFCWELLVKEDDGRSRRSQQTDDNVTLEETGKRCDVEDKISRTLFATSVPTPVTAQSLRALFEDCFGEVEEVYEKTVVHKTPRHVVGSNRTRGSCWLAWPEEGTVTRLLHFVFKSRASLLALLSQTASVAPTTKKKARKNDVFSDGFYGNNEGKCEGPSVVSDNRTDSNCKEAKRARRKRCQSDDEEDEDDGVCVPGDSVVVNGSIPLPRGGVREWLQNASAYYCKAPHVLKKEVDEFMKNYDFQKEMERQRRKQQVVTDEDGFTLVVGGSATASDGTTFKAIRRPEGSELSVGRTPSRLAQGDEQGKLPNQFMLQYPSVAGQAPDAAASGKRNRKKKHKGGIEEDFYRFQRREKKRKEFLELQRAAAEDERALQQTERVGRHLRHLTYPLLDGLLLRSISFIMRRFYCLYSP</sequence>
<dbReference type="InterPro" id="IPR024326">
    <property type="entry name" value="RRP7_C"/>
</dbReference>
<accession>A0A2C6KST0</accession>